<evidence type="ECO:0000313" key="3">
    <source>
        <dbReference type="Proteomes" id="UP000748531"/>
    </source>
</evidence>
<keyword evidence="1" id="KW-0472">Membrane</keyword>
<evidence type="ECO:0000313" key="2">
    <source>
        <dbReference type="EMBL" id="KAF5394094.1"/>
    </source>
</evidence>
<evidence type="ECO:0000256" key="1">
    <source>
        <dbReference type="SAM" id="Phobius"/>
    </source>
</evidence>
<dbReference type="OrthoDB" id="10604434at2759"/>
<accession>A0A8J4SYY2</accession>
<organism evidence="2 3">
    <name type="scientific">Paragonimus heterotremus</name>
    <dbReference type="NCBI Taxonomy" id="100268"/>
    <lineage>
        <taxon>Eukaryota</taxon>
        <taxon>Metazoa</taxon>
        <taxon>Spiralia</taxon>
        <taxon>Lophotrochozoa</taxon>
        <taxon>Platyhelminthes</taxon>
        <taxon>Trematoda</taxon>
        <taxon>Digenea</taxon>
        <taxon>Plagiorchiida</taxon>
        <taxon>Troglotremata</taxon>
        <taxon>Troglotrematidae</taxon>
        <taxon>Paragonimus</taxon>
    </lineage>
</organism>
<proteinExistence type="predicted"/>
<keyword evidence="1" id="KW-1133">Transmembrane helix</keyword>
<comment type="caution">
    <text evidence="2">The sequence shown here is derived from an EMBL/GenBank/DDBJ whole genome shotgun (WGS) entry which is preliminary data.</text>
</comment>
<dbReference type="Proteomes" id="UP000748531">
    <property type="component" value="Unassembled WGS sequence"/>
</dbReference>
<keyword evidence="1" id="KW-0812">Transmembrane</keyword>
<sequence length="113" mass="12347">MTLHDVQCVLDALKYGGELESRVVSELGACSSESAASANMHYRLSPQPASTAGLAHLPCTVCMVSFLWLLVQKTGLIGFESYGVFTFPTYSHLKPVLVDHKAYKEDHLVTSML</sequence>
<reference evidence="2" key="1">
    <citation type="submission" date="2019-05" db="EMBL/GenBank/DDBJ databases">
        <title>Annotation for the trematode Paragonimus heterotremus.</title>
        <authorList>
            <person name="Choi Y.-J."/>
        </authorList>
    </citation>
    <scope>NUCLEOTIDE SEQUENCE</scope>
    <source>
        <strain evidence="2">LC</strain>
    </source>
</reference>
<dbReference type="AlphaFoldDB" id="A0A8J4SYY2"/>
<keyword evidence="3" id="KW-1185">Reference proteome</keyword>
<dbReference type="EMBL" id="LUCH01021194">
    <property type="protein sequence ID" value="KAF5394094.1"/>
    <property type="molecule type" value="Genomic_DNA"/>
</dbReference>
<feature type="transmembrane region" description="Helical" evidence="1">
    <location>
        <begin position="49"/>
        <end position="71"/>
    </location>
</feature>
<name>A0A8J4SYY2_9TREM</name>
<gene>
    <name evidence="2" type="ORF">PHET_12240</name>
</gene>
<protein>
    <submittedName>
        <fullName evidence="2">Uncharacterized protein</fullName>
    </submittedName>
</protein>